<gene>
    <name evidence="1" type="ORF">RUM43_006200</name>
</gene>
<dbReference type="Proteomes" id="UP001372834">
    <property type="component" value="Unassembled WGS sequence"/>
</dbReference>
<evidence type="ECO:0000313" key="2">
    <source>
        <dbReference type="Proteomes" id="UP001372834"/>
    </source>
</evidence>
<proteinExistence type="predicted"/>
<feature type="non-terminal residue" evidence="1">
    <location>
        <position position="90"/>
    </location>
</feature>
<accession>A0AAN8RV80</accession>
<dbReference type="EMBL" id="JAWJWE010000037">
    <property type="protein sequence ID" value="KAK6625901.1"/>
    <property type="molecule type" value="Genomic_DNA"/>
</dbReference>
<comment type="caution">
    <text evidence="1">The sequence shown here is derived from an EMBL/GenBank/DDBJ whole genome shotgun (WGS) entry which is preliminary data.</text>
</comment>
<evidence type="ECO:0000313" key="1">
    <source>
        <dbReference type="EMBL" id="KAK6625901.1"/>
    </source>
</evidence>
<protein>
    <submittedName>
        <fullName evidence="1">Uncharacterized protein</fullName>
    </submittedName>
</protein>
<sequence length="90" mass="10054">VGVGVFSGYIGKLIFNEPEPGGRACYERKETGFALVKNRKMQVIYVYIENRVEKSSSSGLMAVANVCCMRETSCFALRLALIDFCFQITQ</sequence>
<organism evidence="1 2">
    <name type="scientific">Polyplax serrata</name>
    <name type="common">Common mouse louse</name>
    <dbReference type="NCBI Taxonomy" id="468196"/>
    <lineage>
        <taxon>Eukaryota</taxon>
        <taxon>Metazoa</taxon>
        <taxon>Ecdysozoa</taxon>
        <taxon>Arthropoda</taxon>
        <taxon>Hexapoda</taxon>
        <taxon>Insecta</taxon>
        <taxon>Pterygota</taxon>
        <taxon>Neoptera</taxon>
        <taxon>Paraneoptera</taxon>
        <taxon>Psocodea</taxon>
        <taxon>Troctomorpha</taxon>
        <taxon>Phthiraptera</taxon>
        <taxon>Anoplura</taxon>
        <taxon>Polyplacidae</taxon>
        <taxon>Polyplax</taxon>
    </lineage>
</organism>
<dbReference type="AlphaFoldDB" id="A0AAN8RV80"/>
<feature type="non-terminal residue" evidence="1">
    <location>
        <position position="1"/>
    </location>
</feature>
<reference evidence="1 2" key="1">
    <citation type="submission" date="2023-10" db="EMBL/GenBank/DDBJ databases">
        <title>Genomes of two closely related lineages of the louse Polyplax serrata with different host specificities.</title>
        <authorList>
            <person name="Martinu J."/>
            <person name="Tarabai H."/>
            <person name="Stefka J."/>
            <person name="Hypsa V."/>
        </authorList>
    </citation>
    <scope>NUCLEOTIDE SEQUENCE [LARGE SCALE GENOMIC DNA]</scope>
    <source>
        <strain evidence="1">HR10_N</strain>
    </source>
</reference>
<name>A0AAN8RV80_POLSC</name>